<feature type="transmembrane region" description="Helical" evidence="6">
    <location>
        <begin position="93"/>
        <end position="113"/>
    </location>
</feature>
<evidence type="ECO:0000256" key="4">
    <source>
        <dbReference type="ARBA" id="ARBA00022989"/>
    </source>
</evidence>
<reference evidence="9" key="1">
    <citation type="journal article" date="2018" name="Nat. Microbiol.">
        <title>Leveraging single-cell genomics to expand the fungal tree of life.</title>
        <authorList>
            <person name="Ahrendt S.R."/>
            <person name="Quandt C.A."/>
            <person name="Ciobanu D."/>
            <person name="Clum A."/>
            <person name="Salamov A."/>
            <person name="Andreopoulos B."/>
            <person name="Cheng J.F."/>
            <person name="Woyke T."/>
            <person name="Pelin A."/>
            <person name="Henrissat B."/>
            <person name="Reynolds N.K."/>
            <person name="Benny G.L."/>
            <person name="Smith M.E."/>
            <person name="James T.Y."/>
            <person name="Grigoriev I.V."/>
        </authorList>
    </citation>
    <scope>NUCLEOTIDE SEQUENCE [LARGE SCALE GENOMIC DNA]</scope>
    <source>
        <strain evidence="9">RSA 1356</strain>
    </source>
</reference>
<gene>
    <name evidence="8" type="ORF">THASP1DRAFT_28696</name>
</gene>
<dbReference type="InterPro" id="IPR001104">
    <property type="entry name" value="3-oxo-5_a-steroid_4-DH_C"/>
</dbReference>
<evidence type="ECO:0000256" key="5">
    <source>
        <dbReference type="ARBA" id="ARBA00023136"/>
    </source>
</evidence>
<dbReference type="GO" id="GO:0016627">
    <property type="term" value="F:oxidoreductase activity, acting on the CH-CH group of donors"/>
    <property type="evidence" value="ECO:0007669"/>
    <property type="project" value="InterPro"/>
</dbReference>
<sequence>MNELHDTYRLLLVVYAVFSPLCFCISLAGSGWYGRLAPGWSRPYALPGRWAWFAGEIISPIALLYGASGRQLDAPFLTTNTYASSGHSADRNAWLASVLLALWLIHYTNRAVIHPLRVPRMSPMPAWTLAAMMIFNVMNGWVNGYWISLYAASTGQALLRAGLAGKLKFAVGLGMFVAGGLVNYYADSHLFQLKRASLKDRPSKEHPGRYRIPYSRLFSLVSCPHYLGEIVEWCGWAVMTSGAPGYLFALATMANLVPRALSIHAWYHRTFSDYPSRRRAIFPWLL</sequence>
<keyword evidence="5 6" id="KW-0472">Membrane</keyword>
<feature type="transmembrane region" description="Helical" evidence="6">
    <location>
        <begin position="167"/>
        <end position="186"/>
    </location>
</feature>
<accession>A0A4P9XU89</accession>
<dbReference type="PANTHER" id="PTHR10556">
    <property type="entry name" value="3-OXO-5-ALPHA-STEROID 4-DEHYDROGENASE"/>
    <property type="match status" value="1"/>
</dbReference>
<comment type="similarity">
    <text evidence="2">Belongs to the steroid 5-alpha reductase family.</text>
</comment>
<dbReference type="STRING" id="78915.A0A4P9XU89"/>
<name>A0A4P9XU89_9FUNG</name>
<evidence type="ECO:0000313" key="9">
    <source>
        <dbReference type="Proteomes" id="UP000271241"/>
    </source>
</evidence>
<dbReference type="AlphaFoldDB" id="A0A4P9XU89"/>
<dbReference type="PANTHER" id="PTHR10556:SF43">
    <property type="entry name" value="STEROID 5-ALPHA-REDUCTASE DET2"/>
    <property type="match status" value="1"/>
</dbReference>
<keyword evidence="4 6" id="KW-1133">Transmembrane helix</keyword>
<keyword evidence="9" id="KW-1185">Reference proteome</keyword>
<dbReference type="GO" id="GO:0006629">
    <property type="term" value="P:lipid metabolic process"/>
    <property type="evidence" value="ECO:0007669"/>
    <property type="project" value="InterPro"/>
</dbReference>
<dbReference type="OrthoDB" id="5788137at2759"/>
<keyword evidence="3 6" id="KW-0812">Transmembrane</keyword>
<evidence type="ECO:0000313" key="8">
    <source>
        <dbReference type="EMBL" id="RKP09512.1"/>
    </source>
</evidence>
<dbReference type="Pfam" id="PF02544">
    <property type="entry name" value="Steroid_dh"/>
    <property type="match status" value="1"/>
</dbReference>
<feature type="domain" description="3-oxo-5-alpha-steroid 4-dehydrogenase C-terminal" evidence="7">
    <location>
        <begin position="123"/>
        <end position="285"/>
    </location>
</feature>
<organism evidence="8 9">
    <name type="scientific">Thamnocephalis sphaerospora</name>
    <dbReference type="NCBI Taxonomy" id="78915"/>
    <lineage>
        <taxon>Eukaryota</taxon>
        <taxon>Fungi</taxon>
        <taxon>Fungi incertae sedis</taxon>
        <taxon>Zoopagomycota</taxon>
        <taxon>Zoopagomycotina</taxon>
        <taxon>Zoopagomycetes</taxon>
        <taxon>Zoopagales</taxon>
        <taxon>Sigmoideomycetaceae</taxon>
        <taxon>Thamnocephalis</taxon>
    </lineage>
</organism>
<dbReference type="PROSITE" id="PS50244">
    <property type="entry name" value="S5A_REDUCTASE"/>
    <property type="match status" value="1"/>
</dbReference>
<dbReference type="EMBL" id="KZ992508">
    <property type="protein sequence ID" value="RKP09512.1"/>
    <property type="molecule type" value="Genomic_DNA"/>
</dbReference>
<evidence type="ECO:0000256" key="3">
    <source>
        <dbReference type="ARBA" id="ARBA00022692"/>
    </source>
</evidence>
<feature type="transmembrane region" description="Helical" evidence="6">
    <location>
        <begin position="125"/>
        <end position="147"/>
    </location>
</feature>
<dbReference type="Proteomes" id="UP000271241">
    <property type="component" value="Unassembled WGS sequence"/>
</dbReference>
<evidence type="ECO:0000259" key="7">
    <source>
        <dbReference type="Pfam" id="PF02544"/>
    </source>
</evidence>
<dbReference type="GO" id="GO:0016020">
    <property type="term" value="C:membrane"/>
    <property type="evidence" value="ECO:0007669"/>
    <property type="project" value="UniProtKB-SubCell"/>
</dbReference>
<comment type="subcellular location">
    <subcellularLocation>
        <location evidence="1">Membrane</location>
        <topology evidence="1">Multi-pass membrane protein</topology>
    </subcellularLocation>
</comment>
<evidence type="ECO:0000256" key="2">
    <source>
        <dbReference type="ARBA" id="ARBA00007742"/>
    </source>
</evidence>
<dbReference type="InterPro" id="IPR039357">
    <property type="entry name" value="SRD5A/TECR"/>
</dbReference>
<proteinExistence type="inferred from homology"/>
<protein>
    <submittedName>
        <fullName evidence="8">3-oxo-5-alpha-steroid 4-dehydrogenase-domain-containing protein</fullName>
    </submittedName>
</protein>
<feature type="transmembrane region" description="Helical" evidence="6">
    <location>
        <begin position="12"/>
        <end position="33"/>
    </location>
</feature>
<evidence type="ECO:0000256" key="1">
    <source>
        <dbReference type="ARBA" id="ARBA00004141"/>
    </source>
</evidence>
<evidence type="ECO:0000256" key="6">
    <source>
        <dbReference type="SAM" id="Phobius"/>
    </source>
</evidence>